<dbReference type="AlphaFoldDB" id="A0A9J5W4I6"/>
<dbReference type="Proteomes" id="UP000824120">
    <property type="component" value="Chromosome 12"/>
</dbReference>
<name>A0A9J5W4I6_SOLCO</name>
<keyword evidence="2" id="KW-1185">Reference proteome</keyword>
<dbReference type="EMBL" id="JACXVP010000012">
    <property type="protein sequence ID" value="KAG5570176.1"/>
    <property type="molecule type" value="Genomic_DNA"/>
</dbReference>
<proteinExistence type="predicted"/>
<comment type="caution">
    <text evidence="1">The sequence shown here is derived from an EMBL/GenBank/DDBJ whole genome shotgun (WGS) entry which is preliminary data.</text>
</comment>
<evidence type="ECO:0000313" key="2">
    <source>
        <dbReference type="Proteomes" id="UP000824120"/>
    </source>
</evidence>
<protein>
    <submittedName>
        <fullName evidence="1">Uncharacterized protein</fullName>
    </submittedName>
</protein>
<accession>A0A9J5W4I6</accession>
<sequence length="85" mass="9699">MASRLGSEIEALCLVRLPLRILTCLIYDWADHHQVSDPVVPYSRHSFASDRRLANQHISPIKPCYGPYNDLVMGSFFLNLSQKLL</sequence>
<gene>
    <name evidence="1" type="ORF">H5410_059942</name>
</gene>
<evidence type="ECO:0000313" key="1">
    <source>
        <dbReference type="EMBL" id="KAG5570176.1"/>
    </source>
</evidence>
<reference evidence="1 2" key="1">
    <citation type="submission" date="2020-09" db="EMBL/GenBank/DDBJ databases">
        <title>De no assembly of potato wild relative species, Solanum commersonii.</title>
        <authorList>
            <person name="Cho K."/>
        </authorList>
    </citation>
    <scope>NUCLEOTIDE SEQUENCE [LARGE SCALE GENOMIC DNA]</scope>
    <source>
        <strain evidence="1">LZ3.2</strain>
        <tissue evidence="1">Leaf</tissue>
    </source>
</reference>
<organism evidence="1 2">
    <name type="scientific">Solanum commersonii</name>
    <name type="common">Commerson's wild potato</name>
    <name type="synonym">Commerson's nightshade</name>
    <dbReference type="NCBI Taxonomy" id="4109"/>
    <lineage>
        <taxon>Eukaryota</taxon>
        <taxon>Viridiplantae</taxon>
        <taxon>Streptophyta</taxon>
        <taxon>Embryophyta</taxon>
        <taxon>Tracheophyta</taxon>
        <taxon>Spermatophyta</taxon>
        <taxon>Magnoliopsida</taxon>
        <taxon>eudicotyledons</taxon>
        <taxon>Gunneridae</taxon>
        <taxon>Pentapetalae</taxon>
        <taxon>asterids</taxon>
        <taxon>lamiids</taxon>
        <taxon>Solanales</taxon>
        <taxon>Solanaceae</taxon>
        <taxon>Solanoideae</taxon>
        <taxon>Solaneae</taxon>
        <taxon>Solanum</taxon>
    </lineage>
</organism>